<organism evidence="4 5">
    <name type="scientific">Aedes albopictus</name>
    <name type="common">Asian tiger mosquito</name>
    <name type="synonym">Stegomyia albopicta</name>
    <dbReference type="NCBI Taxonomy" id="7160"/>
    <lineage>
        <taxon>Eukaryota</taxon>
        <taxon>Metazoa</taxon>
        <taxon>Ecdysozoa</taxon>
        <taxon>Arthropoda</taxon>
        <taxon>Hexapoda</taxon>
        <taxon>Insecta</taxon>
        <taxon>Pterygota</taxon>
        <taxon>Neoptera</taxon>
        <taxon>Endopterygota</taxon>
        <taxon>Diptera</taxon>
        <taxon>Nematocera</taxon>
        <taxon>Culicoidea</taxon>
        <taxon>Culicidae</taxon>
        <taxon>Culicinae</taxon>
        <taxon>Aedini</taxon>
        <taxon>Aedes</taxon>
        <taxon>Stegomyia</taxon>
    </lineage>
</organism>
<dbReference type="PANTHER" id="PTHR43475">
    <property type="entry name" value="METHYLTHIORIBOSE-1-PHOSPHATE ISOMERASE"/>
    <property type="match status" value="1"/>
</dbReference>
<dbReference type="Proteomes" id="UP000069940">
    <property type="component" value="Unassembled WGS sequence"/>
</dbReference>
<dbReference type="NCBIfam" id="TIGR00512">
    <property type="entry name" value="salvage_mtnA"/>
    <property type="match status" value="1"/>
</dbReference>
<evidence type="ECO:0000256" key="3">
    <source>
        <dbReference type="HAMAP-Rule" id="MF_03119"/>
    </source>
</evidence>
<keyword evidence="2 3" id="KW-0413">Isomerase</keyword>
<dbReference type="NCBIfam" id="TIGR00524">
    <property type="entry name" value="eIF-2B_rel"/>
    <property type="match status" value="1"/>
</dbReference>
<protein>
    <recommendedName>
        <fullName evidence="3">Methylthioribose-1-phosphate isomerase</fullName>
        <shortName evidence="3">M1Pi</shortName>
        <shortName evidence="3">MTR-1-P isomerase</shortName>
        <ecNumber evidence="3">5.3.1.23</ecNumber>
    </recommendedName>
    <alternativeName>
        <fullName evidence="3">S-methyl-5-thioribose-1-phosphate isomerase</fullName>
    </alternativeName>
    <alternativeName>
        <fullName evidence="3">Translation initiation factor eIF-2B subunit alpha/beta/delta-like protein</fullName>
    </alternativeName>
</protein>
<feature type="active site" description="Proton donor" evidence="3">
    <location>
        <position position="263"/>
    </location>
</feature>
<dbReference type="NCBIfam" id="NF004326">
    <property type="entry name" value="PRK05720.1"/>
    <property type="match status" value="1"/>
</dbReference>
<comment type="pathway">
    <text evidence="3">Amino-acid biosynthesis; L-methionine biosynthesis via salvage pathway; L-methionine from S-methyl-5-thio-alpha-D-ribose 1-phosphate: step 1/6.</text>
</comment>
<reference evidence="4" key="2">
    <citation type="submission" date="2025-05" db="UniProtKB">
        <authorList>
            <consortium name="EnsemblMetazoa"/>
        </authorList>
    </citation>
    <scope>IDENTIFICATION</scope>
    <source>
        <strain evidence="4">Foshan</strain>
    </source>
</reference>
<reference evidence="5" key="1">
    <citation type="journal article" date="2015" name="Proc. Natl. Acad. Sci. U.S.A.">
        <title>Genome sequence of the Asian Tiger mosquito, Aedes albopictus, reveals insights into its biology, genetics, and evolution.</title>
        <authorList>
            <person name="Chen X.G."/>
            <person name="Jiang X."/>
            <person name="Gu J."/>
            <person name="Xu M."/>
            <person name="Wu Y."/>
            <person name="Deng Y."/>
            <person name="Zhang C."/>
            <person name="Bonizzoni M."/>
            <person name="Dermauw W."/>
            <person name="Vontas J."/>
            <person name="Armbruster P."/>
            <person name="Huang X."/>
            <person name="Yang Y."/>
            <person name="Zhang H."/>
            <person name="He W."/>
            <person name="Peng H."/>
            <person name="Liu Y."/>
            <person name="Wu K."/>
            <person name="Chen J."/>
            <person name="Lirakis M."/>
            <person name="Topalis P."/>
            <person name="Van Leeuwen T."/>
            <person name="Hall A.B."/>
            <person name="Jiang X."/>
            <person name="Thorpe C."/>
            <person name="Mueller R.L."/>
            <person name="Sun C."/>
            <person name="Waterhouse R.M."/>
            <person name="Yan G."/>
            <person name="Tu Z.J."/>
            <person name="Fang X."/>
            <person name="James A.A."/>
        </authorList>
    </citation>
    <scope>NUCLEOTIDE SEQUENCE [LARGE SCALE GENOMIC DNA]</scope>
    <source>
        <strain evidence="5">Foshan</strain>
    </source>
</reference>
<evidence type="ECO:0000256" key="1">
    <source>
        <dbReference type="ARBA" id="ARBA00022605"/>
    </source>
</evidence>
<dbReference type="GeneID" id="134285370"/>
<dbReference type="Pfam" id="PF01008">
    <property type="entry name" value="IF-2B"/>
    <property type="match status" value="1"/>
</dbReference>
<dbReference type="InterPro" id="IPR011559">
    <property type="entry name" value="Initiation_fac_2B_a/b/d"/>
</dbReference>
<dbReference type="InterPro" id="IPR027363">
    <property type="entry name" value="M1Pi_N"/>
</dbReference>
<dbReference type="InterPro" id="IPR000649">
    <property type="entry name" value="IF-2B-related"/>
</dbReference>
<dbReference type="RefSeq" id="XP_062701951.1">
    <property type="nucleotide sequence ID" value="XM_062845967.1"/>
</dbReference>
<sequence>MIGTDGHPAKRRKSTLAMSLKAIKYSNGKLEILDQLLLPAQSKYIDVKGVEDGWKAINKMQVRGAPAIAIVGCLSLAVEVFDEKFDTKQTFKQEVEGKLNYLVSARPTAVNMKLAAEDLISLANALAQDESVSVDTMKAKFLKSIEDMLEKDIADNMAIGKNGAEVILSHIPNGGAVRVLTHCNTGSLATAGYGTALGVIRKLHEMNRLEHVYCTETRPYNQGARLTAYELVHDKLPATLILDNMVASLFKSRRVAAVVVGADRVAANGDTANKIGTYQIGVVAKYHDVPFYVAAPFTSIDLKIPSGDMIVIEERPDREMTHVGEHRIAAPGIACWNPAFDVTTADLITGIITEKGVFKPSELKEKVEQINSTNQSI</sequence>
<keyword evidence="3" id="KW-0539">Nucleus</keyword>
<comment type="catalytic activity">
    <reaction evidence="3">
        <text>5-(methylsulfanyl)-alpha-D-ribose 1-phosphate = 5-(methylsulfanyl)-D-ribulose 1-phosphate</text>
        <dbReference type="Rhea" id="RHEA:19989"/>
        <dbReference type="ChEBI" id="CHEBI:58533"/>
        <dbReference type="ChEBI" id="CHEBI:58548"/>
        <dbReference type="EC" id="5.3.1.23"/>
    </reaction>
</comment>
<dbReference type="InterPro" id="IPR042529">
    <property type="entry name" value="IF_2B-like_C"/>
</dbReference>
<proteinExistence type="inferred from homology"/>
<keyword evidence="3" id="KW-0486">Methionine biosynthesis</keyword>
<dbReference type="HAMAP" id="MF_01678">
    <property type="entry name" value="Salvage_MtnA"/>
    <property type="match status" value="1"/>
</dbReference>
<dbReference type="EnsemblMetazoa" id="AALFPA23_004010.R4746">
    <property type="protein sequence ID" value="AALFPA23_004010.P4746"/>
    <property type="gene ID" value="AALFPA23_004010"/>
</dbReference>
<comment type="subcellular location">
    <subcellularLocation>
        <location evidence="3">Cytoplasm</location>
    </subcellularLocation>
    <subcellularLocation>
        <location evidence="3">Nucleus</location>
    </subcellularLocation>
</comment>
<evidence type="ECO:0000313" key="5">
    <source>
        <dbReference type="Proteomes" id="UP000069940"/>
    </source>
</evidence>
<dbReference type="PANTHER" id="PTHR43475:SF1">
    <property type="entry name" value="METHYLTHIORIBOSE-1-PHOSPHATE ISOMERASE"/>
    <property type="match status" value="1"/>
</dbReference>
<name>A0ABM1XYI7_AEDAL</name>
<evidence type="ECO:0000256" key="2">
    <source>
        <dbReference type="ARBA" id="ARBA00023235"/>
    </source>
</evidence>
<comment type="function">
    <text evidence="3">Catalyzes the interconversion of methylthioribose-1-phosphate (MTR-1-P) into methylthioribulose-1-phosphate (MTRu-1-P).</text>
</comment>
<dbReference type="SUPFAM" id="SSF100950">
    <property type="entry name" value="NagB/RpiA/CoA transferase-like"/>
    <property type="match status" value="1"/>
</dbReference>
<accession>A0ABM1XYI7</accession>
<dbReference type="InterPro" id="IPR005251">
    <property type="entry name" value="IF-M1Pi"/>
</dbReference>
<keyword evidence="1 3" id="KW-0028">Amino-acid biosynthesis</keyword>
<keyword evidence="3" id="KW-0963">Cytoplasm</keyword>
<dbReference type="InterPro" id="IPR037171">
    <property type="entry name" value="NagB/RpiA_transferase-like"/>
</dbReference>
<dbReference type="EC" id="5.3.1.23" evidence="3"/>
<comment type="similarity">
    <text evidence="3">Belongs to the eIF-2B alpha/beta/delta subunits family. MtnA subfamily.</text>
</comment>
<dbReference type="Gene3D" id="1.20.120.420">
    <property type="entry name" value="translation initiation factor eif-2b, domain 1"/>
    <property type="match status" value="1"/>
</dbReference>
<dbReference type="Gene3D" id="3.40.50.10470">
    <property type="entry name" value="Translation initiation factor eif-2b, domain 2"/>
    <property type="match status" value="1"/>
</dbReference>
<feature type="site" description="Transition state stabilizer" evidence="3">
    <location>
        <position position="183"/>
    </location>
</feature>
<keyword evidence="5" id="KW-1185">Reference proteome</keyword>
<evidence type="ECO:0000313" key="4">
    <source>
        <dbReference type="EnsemblMetazoa" id="AALFPA23_004010.P4746"/>
    </source>
</evidence>